<feature type="transmembrane region" description="Helical" evidence="7">
    <location>
        <begin position="55"/>
        <end position="76"/>
    </location>
</feature>
<dbReference type="InterPro" id="IPR036458">
    <property type="entry name" value="Na:dicarbo_symporter_sf"/>
</dbReference>
<keyword evidence="5 7" id="KW-0472">Membrane</keyword>
<dbReference type="PANTHER" id="PTHR42865">
    <property type="entry name" value="PROTON/GLUTAMATE-ASPARTATE SYMPORTER"/>
    <property type="match status" value="1"/>
</dbReference>
<protein>
    <submittedName>
        <fullName evidence="8">C4-dicarboxylate transporter DctC</fullName>
    </submittedName>
</protein>
<comment type="subcellular location">
    <subcellularLocation>
        <location evidence="1">Membrane</location>
        <topology evidence="1">Multi-pass membrane protein</topology>
    </subcellularLocation>
</comment>
<evidence type="ECO:0000256" key="7">
    <source>
        <dbReference type="SAM" id="Phobius"/>
    </source>
</evidence>
<keyword evidence="2" id="KW-0813">Transport</keyword>
<evidence type="ECO:0000256" key="5">
    <source>
        <dbReference type="ARBA" id="ARBA00023136"/>
    </source>
</evidence>
<reference evidence="8 9" key="1">
    <citation type="journal article" date="2019" name="Int. J. Syst. Evol. Microbiol.">
        <title>The Global Catalogue of Microorganisms (GCM) 10K type strain sequencing project: providing services to taxonomists for standard genome sequencing and annotation.</title>
        <authorList>
            <consortium name="The Broad Institute Genomics Platform"/>
            <consortium name="The Broad Institute Genome Sequencing Center for Infectious Disease"/>
            <person name="Wu L."/>
            <person name="Ma J."/>
        </authorList>
    </citation>
    <scope>NUCLEOTIDE SEQUENCE [LARGE SCALE GENOMIC DNA]</scope>
    <source>
        <strain evidence="8 9">JCM 12696</strain>
    </source>
</reference>
<dbReference type="InterPro" id="IPR001991">
    <property type="entry name" value="Na-dicarboxylate_symporter"/>
</dbReference>
<feature type="transmembrane region" description="Helical" evidence="7">
    <location>
        <begin position="240"/>
        <end position="264"/>
    </location>
</feature>
<organism evidence="8 9">
    <name type="scientific">Streptomyces hebeiensis</name>
    <dbReference type="NCBI Taxonomy" id="229486"/>
    <lineage>
        <taxon>Bacteria</taxon>
        <taxon>Bacillati</taxon>
        <taxon>Actinomycetota</taxon>
        <taxon>Actinomycetes</taxon>
        <taxon>Kitasatosporales</taxon>
        <taxon>Streptomycetaceae</taxon>
        <taxon>Streptomyces</taxon>
    </lineage>
</organism>
<keyword evidence="4 7" id="KW-1133">Transmembrane helix</keyword>
<evidence type="ECO:0000256" key="1">
    <source>
        <dbReference type="ARBA" id="ARBA00004141"/>
    </source>
</evidence>
<evidence type="ECO:0000256" key="4">
    <source>
        <dbReference type="ARBA" id="ARBA00022989"/>
    </source>
</evidence>
<sequence length="489" mass="50898">MRSQEQLLDAASPPAARKRWYRGLGAQVVVAMALGIVVGLVLPGVSADLKIVGDLFLALVKAGVAPLVFFTIVMGIASAGDLKKASRVGFLALIYFEVVSTLALLLGLLAANLFGVGKGVELAPDAASSARAPKAEGGEHGFTAFLKDIVPDNFVGAFSSGQLLQVVVLAVLFGVGLLGLKPYMRDKVNAGLEVVSETFFGFVNVVMKLAPIGTFGAVAYSVGTNGSDMLLALTELVLEYWLVIGVFVFGVLGLVCLLAGFNVLRILQYVRVEMTLVLGTASSEAALPGLLKKLTRIGLSKQTVGLVVPTGYAFNLDGTSLYMSICTLFVANVYGIPMGIPEQLGLLLIMLLTSKGAATVSGGTFVVFASTVAATGYLPVEGVAVLFGVYRFMSMATAFCNTFGNVVATFVLAKWCKEMDVDKVERALADPNAFLARPEDDEPAGRPNITSPVAAGAEGVPEAARSPRPSPASTSTPSSPSNTTSPSAK</sequence>
<evidence type="ECO:0000256" key="2">
    <source>
        <dbReference type="ARBA" id="ARBA00022448"/>
    </source>
</evidence>
<dbReference type="PANTHER" id="PTHR42865:SF1">
    <property type="entry name" value="AEROBIC C4-DICARBOXYLATE TRANSPORT PROTEIN"/>
    <property type="match status" value="1"/>
</dbReference>
<dbReference type="Gene3D" id="1.10.3860.10">
    <property type="entry name" value="Sodium:dicarboxylate symporter"/>
    <property type="match status" value="1"/>
</dbReference>
<feature type="transmembrane region" description="Helical" evidence="7">
    <location>
        <begin position="88"/>
        <end position="114"/>
    </location>
</feature>
<evidence type="ECO:0000256" key="6">
    <source>
        <dbReference type="SAM" id="MobiDB-lite"/>
    </source>
</evidence>
<dbReference type="SUPFAM" id="SSF118215">
    <property type="entry name" value="Proton glutamate symport protein"/>
    <property type="match status" value="1"/>
</dbReference>
<feature type="transmembrane region" description="Helical" evidence="7">
    <location>
        <begin position="357"/>
        <end position="380"/>
    </location>
</feature>
<accession>A0ABN1V1G8</accession>
<dbReference type="RefSeq" id="WP_344281576.1">
    <property type="nucleotide sequence ID" value="NZ_BAAAKV010000056.1"/>
</dbReference>
<evidence type="ECO:0000313" key="9">
    <source>
        <dbReference type="Proteomes" id="UP001501371"/>
    </source>
</evidence>
<proteinExistence type="predicted"/>
<dbReference type="Proteomes" id="UP001501371">
    <property type="component" value="Unassembled WGS sequence"/>
</dbReference>
<evidence type="ECO:0000256" key="3">
    <source>
        <dbReference type="ARBA" id="ARBA00022692"/>
    </source>
</evidence>
<dbReference type="Pfam" id="PF00375">
    <property type="entry name" value="SDF"/>
    <property type="match status" value="1"/>
</dbReference>
<feature type="transmembrane region" description="Helical" evidence="7">
    <location>
        <begin position="154"/>
        <end position="178"/>
    </location>
</feature>
<feature type="transmembrane region" description="Helical" evidence="7">
    <location>
        <begin position="199"/>
        <end position="220"/>
    </location>
</feature>
<dbReference type="PRINTS" id="PR00173">
    <property type="entry name" value="EDTRNSPORT"/>
</dbReference>
<feature type="transmembrane region" description="Helical" evidence="7">
    <location>
        <begin position="20"/>
        <end position="43"/>
    </location>
</feature>
<keyword evidence="9" id="KW-1185">Reference proteome</keyword>
<comment type="caution">
    <text evidence="8">The sequence shown here is derived from an EMBL/GenBank/DDBJ whole genome shotgun (WGS) entry which is preliminary data.</text>
</comment>
<dbReference type="EMBL" id="BAAAKV010000056">
    <property type="protein sequence ID" value="GAA1188580.1"/>
    <property type="molecule type" value="Genomic_DNA"/>
</dbReference>
<gene>
    <name evidence="8" type="primary">dctA</name>
    <name evidence="8" type="ORF">GCM10009654_52700</name>
</gene>
<feature type="region of interest" description="Disordered" evidence="6">
    <location>
        <begin position="434"/>
        <end position="489"/>
    </location>
</feature>
<keyword evidence="3 7" id="KW-0812">Transmembrane</keyword>
<evidence type="ECO:0000313" key="8">
    <source>
        <dbReference type="EMBL" id="GAA1188580.1"/>
    </source>
</evidence>
<name>A0ABN1V1G8_9ACTN</name>
<feature type="compositionally biased region" description="Low complexity" evidence="6">
    <location>
        <begin position="452"/>
        <end position="489"/>
    </location>
</feature>